<dbReference type="EMBL" id="CM029040">
    <property type="protein sequence ID" value="KAG2637246.1"/>
    <property type="molecule type" value="Genomic_DNA"/>
</dbReference>
<accession>A0A8T0VUE8</accession>
<gene>
    <name evidence="2" type="ORF">PVAP13_2NG031806</name>
</gene>
<sequence>MAAMVRNAAVLLVRLGVVVQLCSVVPPAAAAGRRVLQFLPLPLPVLAPPPQRR</sequence>
<keyword evidence="3" id="KW-1185">Reference proteome</keyword>
<name>A0A8T0VUE8_PANVG</name>
<dbReference type="AlphaFoldDB" id="A0A8T0VUE8"/>
<keyword evidence="1" id="KW-0732">Signal</keyword>
<protein>
    <submittedName>
        <fullName evidence="2">Uncharacterized protein</fullName>
    </submittedName>
</protein>
<evidence type="ECO:0000256" key="1">
    <source>
        <dbReference type="SAM" id="SignalP"/>
    </source>
</evidence>
<comment type="caution">
    <text evidence="2">The sequence shown here is derived from an EMBL/GenBank/DDBJ whole genome shotgun (WGS) entry which is preliminary data.</text>
</comment>
<proteinExistence type="predicted"/>
<feature type="chain" id="PRO_5035944735" evidence="1">
    <location>
        <begin position="31"/>
        <end position="53"/>
    </location>
</feature>
<dbReference type="Proteomes" id="UP000823388">
    <property type="component" value="Chromosome 2N"/>
</dbReference>
<organism evidence="2 3">
    <name type="scientific">Panicum virgatum</name>
    <name type="common">Blackwell switchgrass</name>
    <dbReference type="NCBI Taxonomy" id="38727"/>
    <lineage>
        <taxon>Eukaryota</taxon>
        <taxon>Viridiplantae</taxon>
        <taxon>Streptophyta</taxon>
        <taxon>Embryophyta</taxon>
        <taxon>Tracheophyta</taxon>
        <taxon>Spermatophyta</taxon>
        <taxon>Magnoliopsida</taxon>
        <taxon>Liliopsida</taxon>
        <taxon>Poales</taxon>
        <taxon>Poaceae</taxon>
        <taxon>PACMAD clade</taxon>
        <taxon>Panicoideae</taxon>
        <taxon>Panicodae</taxon>
        <taxon>Paniceae</taxon>
        <taxon>Panicinae</taxon>
        <taxon>Panicum</taxon>
        <taxon>Panicum sect. Hiantes</taxon>
    </lineage>
</organism>
<reference evidence="2" key="1">
    <citation type="submission" date="2020-05" db="EMBL/GenBank/DDBJ databases">
        <title>WGS assembly of Panicum virgatum.</title>
        <authorList>
            <person name="Lovell J.T."/>
            <person name="Jenkins J."/>
            <person name="Shu S."/>
            <person name="Juenger T.E."/>
            <person name="Schmutz J."/>
        </authorList>
    </citation>
    <scope>NUCLEOTIDE SEQUENCE</scope>
    <source>
        <strain evidence="2">AP13</strain>
    </source>
</reference>
<evidence type="ECO:0000313" key="2">
    <source>
        <dbReference type="EMBL" id="KAG2637246.1"/>
    </source>
</evidence>
<feature type="signal peptide" evidence="1">
    <location>
        <begin position="1"/>
        <end position="30"/>
    </location>
</feature>
<evidence type="ECO:0000313" key="3">
    <source>
        <dbReference type="Proteomes" id="UP000823388"/>
    </source>
</evidence>